<dbReference type="EMBL" id="CAJVQA010017086">
    <property type="protein sequence ID" value="CAG8746804.1"/>
    <property type="molecule type" value="Genomic_DNA"/>
</dbReference>
<protein>
    <submittedName>
        <fullName evidence="1">6794_t:CDS:1</fullName>
    </submittedName>
</protein>
<keyword evidence="2" id="KW-1185">Reference proteome</keyword>
<name>A0A9N9NN70_9GLOM</name>
<sequence length="169" mass="19336">MQKIETALNLFVADHSSIHLLYLTDNEQSKLEDVLALLEPLEAATKLLLATSYPTMGDILLDPCTKLKIFDIADAVNAKKAIQEAINQYVHGDRHTLLTSDDAFESLIKTARKFFWNLHNQSEIEEPNYTVENTSRQELSAMDTNELDNYLTFDTVEEDTDPLDWWKTN</sequence>
<reference evidence="1" key="1">
    <citation type="submission" date="2021-06" db="EMBL/GenBank/DDBJ databases">
        <authorList>
            <person name="Kallberg Y."/>
            <person name="Tangrot J."/>
            <person name="Rosling A."/>
        </authorList>
    </citation>
    <scope>NUCLEOTIDE SEQUENCE</scope>
    <source>
        <strain evidence="1">FL966</strain>
    </source>
</reference>
<gene>
    <name evidence="1" type="ORF">CPELLU_LOCUS14438</name>
</gene>
<dbReference type="SUPFAM" id="SSF53098">
    <property type="entry name" value="Ribonuclease H-like"/>
    <property type="match status" value="1"/>
</dbReference>
<organism evidence="1 2">
    <name type="scientific">Cetraspora pellucida</name>
    <dbReference type="NCBI Taxonomy" id="1433469"/>
    <lineage>
        <taxon>Eukaryota</taxon>
        <taxon>Fungi</taxon>
        <taxon>Fungi incertae sedis</taxon>
        <taxon>Mucoromycota</taxon>
        <taxon>Glomeromycotina</taxon>
        <taxon>Glomeromycetes</taxon>
        <taxon>Diversisporales</taxon>
        <taxon>Gigasporaceae</taxon>
        <taxon>Cetraspora</taxon>
    </lineage>
</organism>
<dbReference type="OrthoDB" id="2480194at2759"/>
<dbReference type="AlphaFoldDB" id="A0A9N9NN70"/>
<accession>A0A9N9NN70</accession>
<evidence type="ECO:0000313" key="1">
    <source>
        <dbReference type="EMBL" id="CAG8746804.1"/>
    </source>
</evidence>
<dbReference type="InterPro" id="IPR012337">
    <property type="entry name" value="RNaseH-like_sf"/>
</dbReference>
<evidence type="ECO:0000313" key="2">
    <source>
        <dbReference type="Proteomes" id="UP000789759"/>
    </source>
</evidence>
<comment type="caution">
    <text evidence="1">The sequence shown here is derived from an EMBL/GenBank/DDBJ whole genome shotgun (WGS) entry which is preliminary data.</text>
</comment>
<proteinExistence type="predicted"/>
<dbReference type="Proteomes" id="UP000789759">
    <property type="component" value="Unassembled WGS sequence"/>
</dbReference>